<accession>A0ACB8AQW8</accession>
<reference evidence="1" key="1">
    <citation type="journal article" date="2021" name="New Phytol.">
        <title>Evolutionary innovations through gain and loss of genes in the ectomycorrhizal Boletales.</title>
        <authorList>
            <person name="Wu G."/>
            <person name="Miyauchi S."/>
            <person name="Morin E."/>
            <person name="Kuo A."/>
            <person name="Drula E."/>
            <person name="Varga T."/>
            <person name="Kohler A."/>
            <person name="Feng B."/>
            <person name="Cao Y."/>
            <person name="Lipzen A."/>
            <person name="Daum C."/>
            <person name="Hundley H."/>
            <person name="Pangilinan J."/>
            <person name="Johnson J."/>
            <person name="Barry K."/>
            <person name="LaButti K."/>
            <person name="Ng V."/>
            <person name="Ahrendt S."/>
            <person name="Min B."/>
            <person name="Choi I.G."/>
            <person name="Park H."/>
            <person name="Plett J.M."/>
            <person name="Magnuson J."/>
            <person name="Spatafora J.W."/>
            <person name="Nagy L.G."/>
            <person name="Henrissat B."/>
            <person name="Grigoriev I.V."/>
            <person name="Yang Z.L."/>
            <person name="Xu J."/>
            <person name="Martin F.M."/>
        </authorList>
    </citation>
    <scope>NUCLEOTIDE SEQUENCE</scope>
    <source>
        <strain evidence="1">ATCC 28755</strain>
    </source>
</reference>
<dbReference type="Proteomes" id="UP000790377">
    <property type="component" value="Unassembled WGS sequence"/>
</dbReference>
<organism evidence="1 2">
    <name type="scientific">Hygrophoropsis aurantiaca</name>
    <dbReference type="NCBI Taxonomy" id="72124"/>
    <lineage>
        <taxon>Eukaryota</taxon>
        <taxon>Fungi</taxon>
        <taxon>Dikarya</taxon>
        <taxon>Basidiomycota</taxon>
        <taxon>Agaricomycotina</taxon>
        <taxon>Agaricomycetes</taxon>
        <taxon>Agaricomycetidae</taxon>
        <taxon>Boletales</taxon>
        <taxon>Coniophorineae</taxon>
        <taxon>Hygrophoropsidaceae</taxon>
        <taxon>Hygrophoropsis</taxon>
    </lineage>
</organism>
<proteinExistence type="predicted"/>
<evidence type="ECO:0000313" key="1">
    <source>
        <dbReference type="EMBL" id="KAH7915672.1"/>
    </source>
</evidence>
<protein>
    <submittedName>
        <fullName evidence="1">Uncharacterized protein</fullName>
    </submittedName>
</protein>
<evidence type="ECO:0000313" key="2">
    <source>
        <dbReference type="Proteomes" id="UP000790377"/>
    </source>
</evidence>
<sequence length="207" mass="23186">MAAAFFYGTLMHPEILKRVIGNDGLHLKICPALLSDYTRHQVKHADYPGIIPYSKSRSAFNHDLDLEERSVRGSLVTGLSAEDIRLLDIFEGNEYTREEISVHPLAPLVAIHEMPPVDMVSLVPVSPPPVPSASELSEAVKANTYVWCRPVSELMPELWTFEEFVKYNAWKWVGNGASSNEDYDAVDSRRQMEGIIVRGEMTTEVVG</sequence>
<comment type="caution">
    <text evidence="1">The sequence shown here is derived from an EMBL/GenBank/DDBJ whole genome shotgun (WGS) entry which is preliminary data.</text>
</comment>
<dbReference type="EMBL" id="MU267598">
    <property type="protein sequence ID" value="KAH7915672.1"/>
    <property type="molecule type" value="Genomic_DNA"/>
</dbReference>
<name>A0ACB8AQW8_9AGAM</name>
<keyword evidence="2" id="KW-1185">Reference proteome</keyword>
<gene>
    <name evidence="1" type="ORF">BJ138DRAFT_1054509</name>
</gene>